<evidence type="ECO:0000313" key="20">
    <source>
        <dbReference type="Proteomes" id="UP000886611"/>
    </source>
</evidence>
<dbReference type="PROSITE" id="PS51511">
    <property type="entry name" value="FIP_RBD"/>
    <property type="match status" value="1"/>
</dbReference>
<dbReference type="Pfam" id="PF03281">
    <property type="entry name" value="Mab-21"/>
    <property type="match status" value="1"/>
</dbReference>
<evidence type="ECO:0000256" key="16">
    <source>
        <dbReference type="SAM" id="Coils"/>
    </source>
</evidence>
<dbReference type="InterPro" id="IPR026250">
    <property type="entry name" value="ITPRIP-like"/>
</dbReference>
<evidence type="ECO:0000256" key="15">
    <source>
        <dbReference type="ARBA" id="ARBA00023329"/>
    </source>
</evidence>
<feature type="region of interest" description="Disordered" evidence="17">
    <location>
        <begin position="583"/>
        <end position="612"/>
    </location>
</feature>
<evidence type="ECO:0000256" key="1">
    <source>
        <dbReference type="ARBA" id="ARBA00004214"/>
    </source>
</evidence>
<dbReference type="Pfam" id="PF25450">
    <property type="entry name" value="Rab11-FIP3"/>
    <property type="match status" value="1"/>
</dbReference>
<feature type="region of interest" description="Disordered" evidence="17">
    <location>
        <begin position="633"/>
        <end position="694"/>
    </location>
</feature>
<dbReference type="InterPro" id="IPR031722">
    <property type="entry name" value="Coilin_N"/>
</dbReference>
<keyword evidence="15" id="KW-0968">Cytoplasmic vesicle</keyword>
<keyword evidence="14" id="KW-0472">Membrane</keyword>
<evidence type="ECO:0000256" key="14">
    <source>
        <dbReference type="ARBA" id="ARBA00023136"/>
    </source>
</evidence>
<sequence>MAAPLNSILRVRLFFDYPPPATPGCRMNWLLVDMNRCRVVADLASIIRDKFEFSRGTLLSLFIDECFLPPSESACLVRDNDSIRVKTECVLPELNGLESKNESPVSHWKNKKRFRTEDEPLPKTDINSHTKKKKRKQQQETPSQSPQQEVEGLPDCSRKKRDRKKKESASEESEVQLKQKKKDKVYKDDLVISNKDKKNKCKTLPVFYGLKPPKLSSVLKKTSVKQTAQSDSESSTSSDTAEDELPTAATSLKSFKGQSLSGLGDGTVNKSATSKQASSTFKLGVTREGRQSSDLTTAKQTQKVAASSGTKHVATSQTKSSSTNSSSEDTEIATKKPALEKMQKVAAASSGMKPAATSQTKCSSTDSSSEDTEMVTKKPALEQMQKRAAASSGQTKSSSSTSNSKDTEMVTKKLVPTLGPSLPGVGRSIPLNIGRGSGRFDNQFSWRGSGGHGQRGGRGRAKAGAGNHSFYNYEGNTLQEQQKDVLSNKSVIREEGKIISYDQTTSQVELEVLTSPAGCEEILKNALAIRNGTCRPCEVDYRGYTYQRGEVVLGPPYLACNQPFRDCELFSSDHTMTLAQHNAHHESDMDSAIESTHGSEASDISRGEDKDEGLGGLFLSGEKCLQLSSLAPSDLSTHSTTSLISNEEQFEDYGEGEDVDYSPSSPCADDETRTNGFSDLGSSVSSSAGQTPRKMRHNYNSELLDIYCSQCCKKVNLLNDLEARLKNLKGNRQLLHNSNFSSSNGSTEDLFRDSIDSCDNDITVKVSHLEKKVTELENDSLVNGDLKSKLKQENTQLVHRVHELEEQIKDQEARAEQNLEEEIKRHREAYTKLEREKGIEIELLSNRVQQLEEENSEMKATVTRLKSQTEKLDELIEDLRRELEHLQMFKLETERPGRGRSSSSSLSEYNAKTREMELEYEIKRLKLENQKLREQNDDLNGQILSLSLYEAKNLFATQTKAQSLAAEIDNASRDELMEALKEQEEINFRLRQYMDKIILAILDHNPEFSMVKYTMVNPGNEAICSEVEDDQNVESFTEINTTLYVDGSLEEEDWEKEISENFHVFDGGSASDSFKCLAVILLLVRLHISENEKSQVTSELQDMKKSELHLHCLLKMRENEKSQLVSQLQDLMESNDTVEETIETLKHELQNERALVVRLSRSVLQTLDRNSWLTARNAQLETEVVGHNQNTTAQSSRNTQFSYYNRHQNDKAKLDLMINALCSHSKVRMISYIKEIDGGISEKISEHQIETRIDVEVLILNHFYEAFVTVTTSEMKQAQQIVEPIVGELFKFMKSNQKSHQPKFVGDGPLKSGSIEEQLKVLQADEFDFMFPIELPDGISPQFQMCHLQSNCPKDQYGFGKIRVQQNVFNESTKMFMEKFVMLQYLQADRIKNWFKGAVQKGLNHINAHMTEICEKAGQKCLKIKQVKLSDMSAGICLVIELREESIQVDVIPAVKVDNSNMYLITKSLKAHLPLLWRLSYSLYEMKLIGLLGEFLGSTQHTKCLKILKALRDLDIDMNSSSQLSSVLTSYHLKTMLLHIMLNDLKKKCSDSKWKSRALVYEMRNLLEVAETTTDNKELENVFFSPLMREISFRGRSLQEHLNIPDWAIAKDHSQALNLFSEHYIDHNSLNQVSARMEKIQEQWLNVIHQHVYLLVMEIVY</sequence>
<feature type="compositionally biased region" description="Low complexity" evidence="17">
    <location>
        <begin position="391"/>
        <end position="404"/>
    </location>
</feature>
<feature type="compositionally biased region" description="Basic and acidic residues" evidence="17">
    <location>
        <begin position="332"/>
        <end position="343"/>
    </location>
</feature>
<dbReference type="Proteomes" id="UP000886611">
    <property type="component" value="Unassembled WGS sequence"/>
</dbReference>
<evidence type="ECO:0000259" key="18">
    <source>
        <dbReference type="PROSITE" id="PS51511"/>
    </source>
</evidence>
<name>A0A8X8BP22_POLSE</name>
<dbReference type="Gene3D" id="1.10.1410.40">
    <property type="match status" value="1"/>
</dbReference>
<keyword evidence="8" id="KW-0813">Transport</keyword>
<feature type="domain" description="FIP-RBD" evidence="18">
    <location>
        <begin position="950"/>
        <end position="1012"/>
    </location>
</feature>
<dbReference type="PANTHER" id="PTHR15726:SF5">
    <property type="entry name" value="RAB11 FAMILY-INTERACTING PROTEIN 4"/>
    <property type="match status" value="1"/>
</dbReference>
<evidence type="ECO:0000256" key="13">
    <source>
        <dbReference type="ARBA" id="ARBA00023054"/>
    </source>
</evidence>
<dbReference type="SMART" id="SM01265">
    <property type="entry name" value="Mab-21"/>
    <property type="match status" value="1"/>
</dbReference>
<feature type="coiled-coil region" evidence="16">
    <location>
        <begin position="1121"/>
        <end position="1162"/>
    </location>
</feature>
<keyword evidence="20" id="KW-1185">Reference proteome</keyword>
<comment type="caution">
    <text evidence="19">The sequence shown here is derived from an EMBL/GenBank/DDBJ whole genome shotgun (WGS) entry which is preliminary data.</text>
</comment>
<dbReference type="EMBL" id="JAATIS010004753">
    <property type="protein sequence ID" value="KAG2461176.1"/>
    <property type="molecule type" value="Genomic_DNA"/>
</dbReference>
<feature type="region of interest" description="Disordered" evidence="17">
    <location>
        <begin position="445"/>
        <end position="467"/>
    </location>
</feature>
<evidence type="ECO:0000313" key="19">
    <source>
        <dbReference type="EMBL" id="KAG2461176.1"/>
    </source>
</evidence>
<evidence type="ECO:0000256" key="8">
    <source>
        <dbReference type="ARBA" id="ARBA00022448"/>
    </source>
</evidence>
<feature type="compositionally biased region" description="Polar residues" evidence="17">
    <location>
        <begin position="633"/>
        <end position="647"/>
    </location>
</feature>
<evidence type="ECO:0000256" key="9">
    <source>
        <dbReference type="ARBA" id="ARBA00022692"/>
    </source>
</evidence>
<feature type="compositionally biased region" description="Polar residues" evidence="17">
    <location>
        <begin position="292"/>
        <end position="314"/>
    </location>
</feature>
<evidence type="ECO:0000256" key="6">
    <source>
        <dbReference type="ARBA" id="ARBA00005554"/>
    </source>
</evidence>
<keyword evidence="11" id="KW-0967">Endosome</keyword>
<keyword evidence="9" id="KW-0812">Transmembrane</keyword>
<dbReference type="InterPro" id="IPR024810">
    <property type="entry name" value="MAB21L/cGLR"/>
</dbReference>
<dbReference type="GO" id="GO:0055038">
    <property type="term" value="C:recycling endosome membrane"/>
    <property type="evidence" value="ECO:0007669"/>
    <property type="project" value="UniProtKB-SubCell"/>
</dbReference>
<dbReference type="InterPro" id="IPR019018">
    <property type="entry name" value="Rab-bd_FIP-RBD"/>
</dbReference>
<feature type="non-terminal residue" evidence="19">
    <location>
        <position position="1661"/>
    </location>
</feature>
<dbReference type="GO" id="GO:0030139">
    <property type="term" value="C:endocytic vesicle"/>
    <property type="evidence" value="ECO:0007669"/>
    <property type="project" value="TreeGrafter"/>
</dbReference>
<feature type="compositionally biased region" description="Basic and acidic residues" evidence="17">
    <location>
        <begin position="603"/>
        <end position="612"/>
    </location>
</feature>
<feature type="region of interest" description="Disordered" evidence="17">
    <location>
        <begin position="98"/>
        <end position="409"/>
    </location>
</feature>
<evidence type="ECO:0000256" key="17">
    <source>
        <dbReference type="SAM" id="MobiDB-lite"/>
    </source>
</evidence>
<feature type="compositionally biased region" description="Acidic residues" evidence="17">
    <location>
        <begin position="648"/>
        <end position="660"/>
    </location>
</feature>
<evidence type="ECO:0000256" key="11">
    <source>
        <dbReference type="ARBA" id="ARBA00022753"/>
    </source>
</evidence>
<dbReference type="InterPro" id="IPR051977">
    <property type="entry name" value="Rab11-interacting_regulator"/>
</dbReference>
<evidence type="ECO:0000256" key="12">
    <source>
        <dbReference type="ARBA" id="ARBA00022989"/>
    </source>
</evidence>
<feature type="compositionally biased region" description="Basic and acidic residues" evidence="17">
    <location>
        <begin position="115"/>
        <end position="128"/>
    </location>
</feature>
<comment type="similarity">
    <text evidence="7">Belongs to the mab-21 family.</text>
</comment>
<evidence type="ECO:0000256" key="2">
    <source>
        <dbReference type="ARBA" id="ARBA00004479"/>
    </source>
</evidence>
<dbReference type="PANTHER" id="PTHR15726">
    <property type="entry name" value="RAB11-FAMILY INTERACTING PROTEIN"/>
    <property type="match status" value="1"/>
</dbReference>
<dbReference type="GO" id="GO:0032154">
    <property type="term" value="C:cleavage furrow"/>
    <property type="evidence" value="ECO:0007669"/>
    <property type="project" value="UniProtKB-SubCell"/>
</dbReference>
<keyword evidence="12" id="KW-1133">Transmembrane helix</keyword>
<dbReference type="PRINTS" id="PR02107">
    <property type="entry name" value="INOS145TPRIP"/>
</dbReference>
<comment type="similarity">
    <text evidence="6">Belongs to the ITPRIP family.</text>
</comment>
<dbReference type="InterPro" id="IPR057316">
    <property type="entry name" value="Rab11-FIP3/4_dom"/>
</dbReference>
<gene>
    <name evidence="19" type="primary">Rab11fip4a</name>
    <name evidence="19" type="ORF">GTO96_0011455</name>
</gene>
<dbReference type="Pfam" id="PF20266">
    <property type="entry name" value="Mab-21_C"/>
    <property type="match status" value="1"/>
</dbReference>
<evidence type="ECO:0000256" key="4">
    <source>
        <dbReference type="ARBA" id="ARBA00004626"/>
    </source>
</evidence>
<accession>A0A8X8BP22</accession>
<reference evidence="19 20" key="1">
    <citation type="journal article" date="2021" name="Cell">
        <title>Tracing the genetic footprints of vertebrate landing in non-teleost ray-finned fishes.</title>
        <authorList>
            <person name="Bi X."/>
            <person name="Wang K."/>
            <person name="Yang L."/>
            <person name="Pan H."/>
            <person name="Jiang H."/>
            <person name="Wei Q."/>
            <person name="Fang M."/>
            <person name="Yu H."/>
            <person name="Zhu C."/>
            <person name="Cai Y."/>
            <person name="He Y."/>
            <person name="Gan X."/>
            <person name="Zeng H."/>
            <person name="Yu D."/>
            <person name="Zhu Y."/>
            <person name="Jiang H."/>
            <person name="Qiu Q."/>
            <person name="Yang H."/>
            <person name="Zhang Y.E."/>
            <person name="Wang W."/>
            <person name="Zhu M."/>
            <person name="He S."/>
            <person name="Zhang G."/>
        </authorList>
    </citation>
    <scope>NUCLEOTIDE SEQUENCE [LARGE SCALE GENOMIC DNA]</scope>
    <source>
        <strain evidence="19">Bchr_013</strain>
    </source>
</reference>
<keyword evidence="13 16" id="KW-0175">Coiled coil</keyword>
<feature type="compositionally biased region" description="Low complexity" evidence="17">
    <location>
        <begin position="139"/>
        <end position="149"/>
    </location>
</feature>
<dbReference type="GO" id="GO:0030496">
    <property type="term" value="C:midbody"/>
    <property type="evidence" value="ECO:0007669"/>
    <property type="project" value="UniProtKB-SubCell"/>
</dbReference>
<dbReference type="SUPFAM" id="SSF144270">
    <property type="entry name" value="Eferin C-derminal domain-like"/>
    <property type="match status" value="1"/>
</dbReference>
<feature type="compositionally biased region" description="Low complexity" evidence="17">
    <location>
        <begin position="210"/>
        <end position="239"/>
    </location>
</feature>
<evidence type="ECO:0000256" key="3">
    <source>
        <dbReference type="ARBA" id="ARBA00004541"/>
    </source>
</evidence>
<comment type="subcellular location">
    <subcellularLocation>
        <location evidence="4">Cleavage furrow</location>
    </subcellularLocation>
    <subcellularLocation>
        <location evidence="3">Cytoplasmic vesicle</location>
    </subcellularLocation>
    <subcellularLocation>
        <location evidence="2">Membrane</location>
        <topology evidence="2">Single-pass type I membrane protein</topology>
    </subcellularLocation>
    <subcellularLocation>
        <location evidence="1">Midbody</location>
    </subcellularLocation>
    <subcellularLocation>
        <location evidence="5">Recycling endosome membrane</location>
        <topology evidence="5">Peripheral membrane protein</topology>
    </subcellularLocation>
</comment>
<dbReference type="InterPro" id="IPR037245">
    <property type="entry name" value="FIP-RBD_C_sf"/>
</dbReference>
<feature type="compositionally biased region" description="Polar residues" evidence="17">
    <location>
        <begin position="248"/>
        <end position="261"/>
    </location>
</feature>
<feature type="compositionally biased region" description="Low complexity" evidence="17">
    <location>
        <begin position="315"/>
        <end position="327"/>
    </location>
</feature>
<keyword evidence="10" id="KW-0732">Signal</keyword>
<dbReference type="GO" id="GO:0032465">
    <property type="term" value="P:regulation of cytokinesis"/>
    <property type="evidence" value="ECO:0007669"/>
    <property type="project" value="TreeGrafter"/>
</dbReference>
<organism evidence="19 20">
    <name type="scientific">Polypterus senegalus</name>
    <name type="common">Senegal bichir</name>
    <dbReference type="NCBI Taxonomy" id="55291"/>
    <lineage>
        <taxon>Eukaryota</taxon>
        <taxon>Metazoa</taxon>
        <taxon>Chordata</taxon>
        <taxon>Craniata</taxon>
        <taxon>Vertebrata</taxon>
        <taxon>Euteleostomi</taxon>
        <taxon>Actinopterygii</taxon>
        <taxon>Polypteriformes</taxon>
        <taxon>Polypteridae</taxon>
        <taxon>Polypterus</taxon>
    </lineage>
</organism>
<protein>
    <submittedName>
        <fullName evidence="19">RFP4A protein</fullName>
    </submittedName>
</protein>
<evidence type="ECO:0000256" key="5">
    <source>
        <dbReference type="ARBA" id="ARBA00004654"/>
    </source>
</evidence>
<feature type="compositionally biased region" description="Basic and acidic residues" evidence="17">
    <location>
        <begin position="185"/>
        <end position="196"/>
    </location>
</feature>
<evidence type="ECO:0000256" key="7">
    <source>
        <dbReference type="ARBA" id="ARBA00008307"/>
    </source>
</evidence>
<feature type="compositionally biased region" description="Polar residues" evidence="17">
    <location>
        <begin position="268"/>
        <end position="281"/>
    </location>
</feature>
<feature type="non-terminal residue" evidence="19">
    <location>
        <position position="1"/>
    </location>
</feature>
<proteinExistence type="inferred from homology"/>
<dbReference type="InterPro" id="IPR046906">
    <property type="entry name" value="Mab-21_HhH/H2TH-like"/>
</dbReference>
<dbReference type="Pfam" id="PF15862">
    <property type="entry name" value="Coilin_N"/>
    <property type="match status" value="1"/>
</dbReference>
<dbReference type="Pfam" id="PF09457">
    <property type="entry name" value="RBD-FIP"/>
    <property type="match status" value="1"/>
</dbReference>
<dbReference type="InterPro" id="IPR046903">
    <property type="entry name" value="Mab-21-like_nuc_Trfase"/>
</dbReference>
<feature type="coiled-coil region" evidence="16">
    <location>
        <begin position="787"/>
        <end position="942"/>
    </location>
</feature>
<dbReference type="FunFam" id="1.20.5.2440:FF:000001">
    <property type="entry name" value="RAB11 family interacting protein 4"/>
    <property type="match status" value="1"/>
</dbReference>
<dbReference type="Gene3D" id="1.20.5.2440">
    <property type="match status" value="1"/>
</dbReference>
<dbReference type="Gene3D" id="3.30.460.90">
    <property type="match status" value="1"/>
</dbReference>
<dbReference type="GO" id="GO:0032456">
    <property type="term" value="P:endocytic recycling"/>
    <property type="evidence" value="ECO:0007669"/>
    <property type="project" value="TreeGrafter"/>
</dbReference>
<evidence type="ECO:0000256" key="10">
    <source>
        <dbReference type="ARBA" id="ARBA00022729"/>
    </source>
</evidence>